<proteinExistence type="predicted"/>
<comment type="caution">
    <text evidence="1">The sequence shown here is derived from an EMBL/GenBank/DDBJ whole genome shotgun (WGS) entry which is preliminary data.</text>
</comment>
<accession>A0A4C1Z4X5</accession>
<gene>
    <name evidence="1" type="ORF">EVAR_62789_1</name>
</gene>
<organism evidence="1 2">
    <name type="scientific">Eumeta variegata</name>
    <name type="common">Bagworm moth</name>
    <name type="synonym">Eumeta japonica</name>
    <dbReference type="NCBI Taxonomy" id="151549"/>
    <lineage>
        <taxon>Eukaryota</taxon>
        <taxon>Metazoa</taxon>
        <taxon>Ecdysozoa</taxon>
        <taxon>Arthropoda</taxon>
        <taxon>Hexapoda</taxon>
        <taxon>Insecta</taxon>
        <taxon>Pterygota</taxon>
        <taxon>Neoptera</taxon>
        <taxon>Endopterygota</taxon>
        <taxon>Lepidoptera</taxon>
        <taxon>Glossata</taxon>
        <taxon>Ditrysia</taxon>
        <taxon>Tineoidea</taxon>
        <taxon>Psychidae</taxon>
        <taxon>Oiketicinae</taxon>
        <taxon>Eumeta</taxon>
    </lineage>
</organism>
<dbReference type="Proteomes" id="UP000299102">
    <property type="component" value="Unassembled WGS sequence"/>
</dbReference>
<reference evidence="1 2" key="1">
    <citation type="journal article" date="2019" name="Commun. Biol.">
        <title>The bagworm genome reveals a unique fibroin gene that provides high tensile strength.</title>
        <authorList>
            <person name="Kono N."/>
            <person name="Nakamura H."/>
            <person name="Ohtoshi R."/>
            <person name="Tomita M."/>
            <person name="Numata K."/>
            <person name="Arakawa K."/>
        </authorList>
    </citation>
    <scope>NUCLEOTIDE SEQUENCE [LARGE SCALE GENOMIC DNA]</scope>
</reference>
<keyword evidence="2" id="KW-1185">Reference proteome</keyword>
<evidence type="ECO:0000313" key="1">
    <source>
        <dbReference type="EMBL" id="GBP81969.1"/>
    </source>
</evidence>
<dbReference type="EMBL" id="BGZK01001540">
    <property type="protein sequence ID" value="GBP81969.1"/>
    <property type="molecule type" value="Genomic_DNA"/>
</dbReference>
<protein>
    <submittedName>
        <fullName evidence="1">Uncharacterized protein</fullName>
    </submittedName>
</protein>
<evidence type="ECO:0000313" key="2">
    <source>
        <dbReference type="Proteomes" id="UP000299102"/>
    </source>
</evidence>
<name>A0A4C1Z4X5_EUMVA</name>
<sequence length="191" mass="21640">MPLEYLRSSNFDAVGVQFAGGVIKMNDSVNNRGTPRPCSDTRPRRGGEASIVNAEGARINRVIRDEAQLPRKRKRPGGYMQIVFLIKHPQRALAVANYRGIGRVFKTQLSDRTCIHYIYFIPYLQELMATVYQSLKIRSHGLDSYFDQSTKPKVLPRSSGRTKLTVAITRQPDKFAVQVKRRQQLVSASES</sequence>
<dbReference type="AlphaFoldDB" id="A0A4C1Z4X5"/>